<keyword evidence="2" id="KW-1185">Reference proteome</keyword>
<dbReference type="AlphaFoldDB" id="A0A369KD90"/>
<reference evidence="1" key="1">
    <citation type="submission" date="2018-04" db="EMBL/GenBank/DDBJ databases">
        <title>Whole genome sequencing of Hypsizygus marmoreus.</title>
        <authorList>
            <person name="Choi I.-G."/>
            <person name="Min B."/>
            <person name="Kim J.-G."/>
            <person name="Kim S."/>
            <person name="Oh Y.-L."/>
            <person name="Kong W.-S."/>
            <person name="Park H."/>
            <person name="Jeong J."/>
            <person name="Song E.-S."/>
        </authorList>
    </citation>
    <scope>NUCLEOTIDE SEQUENCE [LARGE SCALE GENOMIC DNA]</scope>
    <source>
        <strain evidence="1">51987-8</strain>
    </source>
</reference>
<protein>
    <submittedName>
        <fullName evidence="1">Uncharacterized protein</fullName>
    </submittedName>
</protein>
<dbReference type="EMBL" id="LUEZ02000004">
    <property type="protein sequence ID" value="RDB30635.1"/>
    <property type="molecule type" value="Genomic_DNA"/>
</dbReference>
<gene>
    <name evidence="1" type="ORF">Hypma_005932</name>
</gene>
<organism evidence="1 2">
    <name type="scientific">Hypsizygus marmoreus</name>
    <name type="common">White beech mushroom</name>
    <name type="synonym">Agaricus marmoreus</name>
    <dbReference type="NCBI Taxonomy" id="39966"/>
    <lineage>
        <taxon>Eukaryota</taxon>
        <taxon>Fungi</taxon>
        <taxon>Dikarya</taxon>
        <taxon>Basidiomycota</taxon>
        <taxon>Agaricomycotina</taxon>
        <taxon>Agaricomycetes</taxon>
        <taxon>Agaricomycetidae</taxon>
        <taxon>Agaricales</taxon>
        <taxon>Tricholomatineae</taxon>
        <taxon>Lyophyllaceae</taxon>
        <taxon>Hypsizygus</taxon>
    </lineage>
</organism>
<accession>A0A369KD90</accession>
<dbReference type="Proteomes" id="UP000076154">
    <property type="component" value="Unassembled WGS sequence"/>
</dbReference>
<dbReference type="InParanoid" id="A0A369KD90"/>
<sequence>QPSLAQTITSALLMKE</sequence>
<comment type="caution">
    <text evidence="1">The sequence shown here is derived from an EMBL/GenBank/DDBJ whole genome shotgun (WGS) entry which is preliminary data.</text>
</comment>
<feature type="non-terminal residue" evidence="1">
    <location>
        <position position="1"/>
    </location>
</feature>
<evidence type="ECO:0000313" key="1">
    <source>
        <dbReference type="EMBL" id="RDB30635.1"/>
    </source>
</evidence>
<evidence type="ECO:0000313" key="2">
    <source>
        <dbReference type="Proteomes" id="UP000076154"/>
    </source>
</evidence>
<name>A0A369KD90_HYPMA</name>
<proteinExistence type="predicted"/>